<accession>A0AAD9Z807</accession>
<feature type="compositionally biased region" description="Acidic residues" evidence="3">
    <location>
        <begin position="118"/>
        <end position="132"/>
    </location>
</feature>
<organism evidence="4 5">
    <name type="scientific">Lepraria neglecta</name>
    <dbReference type="NCBI Taxonomy" id="209136"/>
    <lineage>
        <taxon>Eukaryota</taxon>
        <taxon>Fungi</taxon>
        <taxon>Dikarya</taxon>
        <taxon>Ascomycota</taxon>
        <taxon>Pezizomycotina</taxon>
        <taxon>Lecanoromycetes</taxon>
        <taxon>OSLEUM clade</taxon>
        <taxon>Lecanoromycetidae</taxon>
        <taxon>Lecanorales</taxon>
        <taxon>Lecanorineae</taxon>
        <taxon>Stereocaulaceae</taxon>
        <taxon>Lepraria</taxon>
    </lineage>
</organism>
<evidence type="ECO:0000256" key="1">
    <source>
        <dbReference type="ARBA" id="ARBA00007133"/>
    </source>
</evidence>
<keyword evidence="5" id="KW-1185">Reference proteome</keyword>
<comment type="caution">
    <text evidence="4">The sequence shown here is derived from an EMBL/GenBank/DDBJ whole genome shotgun (WGS) entry which is preliminary data.</text>
</comment>
<gene>
    <name evidence="4" type="ORF">OEA41_006478</name>
</gene>
<dbReference type="EMBL" id="JASNWA010000007">
    <property type="protein sequence ID" value="KAK3173149.1"/>
    <property type="molecule type" value="Genomic_DNA"/>
</dbReference>
<dbReference type="AlphaFoldDB" id="A0AAD9Z807"/>
<feature type="compositionally biased region" description="Basic and acidic residues" evidence="3">
    <location>
        <begin position="155"/>
        <end position="170"/>
    </location>
</feature>
<feature type="region of interest" description="Disordered" evidence="3">
    <location>
        <begin position="114"/>
        <end position="170"/>
    </location>
</feature>
<evidence type="ECO:0000313" key="5">
    <source>
        <dbReference type="Proteomes" id="UP001276659"/>
    </source>
</evidence>
<protein>
    <recommendedName>
        <fullName evidence="2">Biogenesis of lysosome-related organelles complex 1 subunit 1</fullName>
    </recommendedName>
</protein>
<dbReference type="Proteomes" id="UP001276659">
    <property type="component" value="Unassembled WGS sequence"/>
</dbReference>
<evidence type="ECO:0000313" key="4">
    <source>
        <dbReference type="EMBL" id="KAK3173149.1"/>
    </source>
</evidence>
<name>A0AAD9Z807_9LECA</name>
<sequence length="170" mass="18510">MSAPPSPSQSEPPPPPDPRRTAEAKAAVTAHLTAIGNSHTSALETRVSDIQNNSIVISKQEEEVTKQTKKLADESKKHQKVADDAAGKLKELGDIQNWAEVLERDLLVIEEALKMGEGEDSGWETEEGEVEGEYPGSRPPLGNEDGKGRQRSKRRFTDGSEEADTHDVMA</sequence>
<feature type="region of interest" description="Disordered" evidence="3">
    <location>
        <begin position="61"/>
        <end position="82"/>
    </location>
</feature>
<reference evidence="4" key="1">
    <citation type="submission" date="2022-11" db="EMBL/GenBank/DDBJ databases">
        <title>Chromosomal genome sequence assembly and mating type (MAT) locus characterization of the leprose asexual lichenized fungus Lepraria neglecta (Nyl.) Erichsen.</title>
        <authorList>
            <person name="Allen J.L."/>
            <person name="Pfeffer B."/>
        </authorList>
    </citation>
    <scope>NUCLEOTIDE SEQUENCE</scope>
    <source>
        <strain evidence="4">Allen 5258</strain>
    </source>
</reference>
<dbReference type="PANTHER" id="PTHR13073">
    <property type="entry name" value="BLOC-1 COMPLEX SUBUNIT 1"/>
    <property type="match status" value="1"/>
</dbReference>
<evidence type="ECO:0000256" key="3">
    <source>
        <dbReference type="SAM" id="MobiDB-lite"/>
    </source>
</evidence>
<dbReference type="GO" id="GO:0031083">
    <property type="term" value="C:BLOC-1 complex"/>
    <property type="evidence" value="ECO:0007669"/>
    <property type="project" value="InterPro"/>
</dbReference>
<feature type="region of interest" description="Disordered" evidence="3">
    <location>
        <begin position="1"/>
        <end position="26"/>
    </location>
</feature>
<proteinExistence type="inferred from homology"/>
<dbReference type="InterPro" id="IPR009395">
    <property type="entry name" value="BLOC1S1"/>
</dbReference>
<feature type="compositionally biased region" description="Pro residues" evidence="3">
    <location>
        <begin position="1"/>
        <end position="16"/>
    </location>
</feature>
<comment type="similarity">
    <text evidence="1">Belongs to the BLOC1S1 family.</text>
</comment>
<dbReference type="PANTHER" id="PTHR13073:SF0">
    <property type="entry name" value="BIOGENESIS OF LYSOSOME-RELATED ORGANELLES COMPLEX 1 SUBUNIT 1"/>
    <property type="match status" value="1"/>
</dbReference>
<dbReference type="Pfam" id="PF06320">
    <property type="entry name" value="GCN5L1"/>
    <property type="match status" value="1"/>
</dbReference>
<evidence type="ECO:0000256" key="2">
    <source>
        <dbReference type="ARBA" id="ARBA00019577"/>
    </source>
</evidence>
<dbReference type="GO" id="GO:0016197">
    <property type="term" value="P:endosomal transport"/>
    <property type="evidence" value="ECO:0007669"/>
    <property type="project" value="TreeGrafter"/>
</dbReference>